<keyword evidence="9" id="KW-1185">Reference proteome</keyword>
<dbReference type="GO" id="GO:0071555">
    <property type="term" value="P:cell wall organization"/>
    <property type="evidence" value="ECO:0007669"/>
    <property type="project" value="UniProtKB-KW"/>
</dbReference>
<dbReference type="EC" id="4.2.2.29" evidence="7"/>
<dbReference type="GO" id="GO:0008932">
    <property type="term" value="F:lytic endotransglycosylase activity"/>
    <property type="evidence" value="ECO:0007669"/>
    <property type="project" value="UniProtKB-UniRule"/>
</dbReference>
<comment type="function">
    <text evidence="7">Functions as a peptidoglycan terminase that cleaves nascent peptidoglycan strands endolytically to terminate their elongation.</text>
</comment>
<accession>A0A1H2AKM6</accession>
<dbReference type="CDD" id="cd08010">
    <property type="entry name" value="MltG_like"/>
    <property type="match status" value="1"/>
</dbReference>
<evidence type="ECO:0000256" key="3">
    <source>
        <dbReference type="ARBA" id="ARBA00022989"/>
    </source>
</evidence>
<feature type="transmembrane region" description="Helical" evidence="7">
    <location>
        <begin position="21"/>
        <end position="41"/>
    </location>
</feature>
<evidence type="ECO:0000313" key="8">
    <source>
        <dbReference type="EMBL" id="SDT46439.1"/>
    </source>
</evidence>
<comment type="catalytic activity">
    <reaction evidence="7">
        <text>a peptidoglycan chain = a peptidoglycan chain with N-acetyl-1,6-anhydromuramyl-[peptide] at the reducing end + a peptidoglycan chain with N-acetylglucosamine at the non-reducing end.</text>
        <dbReference type="EC" id="4.2.2.29"/>
    </reaction>
</comment>
<evidence type="ECO:0000256" key="7">
    <source>
        <dbReference type="HAMAP-Rule" id="MF_02065"/>
    </source>
</evidence>
<evidence type="ECO:0000256" key="2">
    <source>
        <dbReference type="ARBA" id="ARBA00022692"/>
    </source>
</evidence>
<evidence type="ECO:0000256" key="6">
    <source>
        <dbReference type="ARBA" id="ARBA00023316"/>
    </source>
</evidence>
<dbReference type="GO" id="GO:0005886">
    <property type="term" value="C:plasma membrane"/>
    <property type="evidence" value="ECO:0007669"/>
    <property type="project" value="UniProtKB-SubCell"/>
</dbReference>
<keyword evidence="2 7" id="KW-0812">Transmembrane</keyword>
<keyword evidence="3 7" id="KW-1133">Transmembrane helix</keyword>
<keyword evidence="4 7" id="KW-0472">Membrane</keyword>
<name>A0A1H2AKM6_9ACTN</name>
<organism evidence="8 9">
    <name type="scientific">Microlunatus soli</name>
    <dbReference type="NCBI Taxonomy" id="630515"/>
    <lineage>
        <taxon>Bacteria</taxon>
        <taxon>Bacillati</taxon>
        <taxon>Actinomycetota</taxon>
        <taxon>Actinomycetes</taxon>
        <taxon>Propionibacteriales</taxon>
        <taxon>Propionibacteriaceae</taxon>
        <taxon>Microlunatus</taxon>
    </lineage>
</organism>
<comment type="subcellular location">
    <subcellularLocation>
        <location evidence="7">Cell membrane</location>
        <topology evidence="7">Single-pass membrane protein</topology>
    </subcellularLocation>
</comment>
<dbReference type="HAMAP" id="MF_02065">
    <property type="entry name" value="MltG"/>
    <property type="match status" value="1"/>
</dbReference>
<sequence>MTSLLDQEPEQRSKTALKSGRGCLAALVALAVLVVGGFFAWQKASAYVQNALATPDYTNAKGVKDITVRVPDGATLTSIGVQLEKADVIKSTKAFSKAIGEFDGQPTVQAGNYKLRTQLPAATALDRLTTPEKYRIRKQVQVLEGMRLSQQIATLAKQTKIPTKNYRAALAKPQSLGLPSYAKNKPEGFLFPDTYELTDTSSATAVLKQMTARYGQVADDINIEGRAKAMNKSPYEVVIVASIIEAEVNRDADRPKVARVLYNRLGKGMKLQLDSTVLYAVHKSGKLTTTDADRANKSAYNTYVHAGLPPGPIAAPGKRALQAAANPTAGGWYYWVAVNPDTGETKFAKTKAEHDRYVREFQAWCHAHRGKC</sequence>
<gene>
    <name evidence="7" type="primary">mltG</name>
    <name evidence="8" type="ORF">SAMN04489812_6013</name>
</gene>
<comment type="similarity">
    <text evidence="7">Belongs to the transglycosylase MltG family.</text>
</comment>
<evidence type="ECO:0000256" key="4">
    <source>
        <dbReference type="ARBA" id="ARBA00023136"/>
    </source>
</evidence>
<dbReference type="Gene3D" id="3.30.1490.480">
    <property type="entry name" value="Endolytic murein transglycosylase"/>
    <property type="match status" value="1"/>
</dbReference>
<dbReference type="Pfam" id="PF02618">
    <property type="entry name" value="YceG"/>
    <property type="match status" value="1"/>
</dbReference>
<dbReference type="AlphaFoldDB" id="A0A1H2AKM6"/>
<dbReference type="GO" id="GO:0009252">
    <property type="term" value="P:peptidoglycan biosynthetic process"/>
    <property type="evidence" value="ECO:0007669"/>
    <property type="project" value="UniProtKB-UniRule"/>
</dbReference>
<reference evidence="8 9" key="1">
    <citation type="submission" date="2016-10" db="EMBL/GenBank/DDBJ databases">
        <authorList>
            <person name="de Groot N.N."/>
        </authorList>
    </citation>
    <scope>NUCLEOTIDE SEQUENCE [LARGE SCALE GENOMIC DNA]</scope>
    <source>
        <strain evidence="8 9">DSM 21800</strain>
    </source>
</reference>
<dbReference type="EMBL" id="LT629772">
    <property type="protein sequence ID" value="SDT46439.1"/>
    <property type="molecule type" value="Genomic_DNA"/>
</dbReference>
<keyword evidence="1 7" id="KW-1003">Cell membrane</keyword>
<dbReference type="InterPro" id="IPR003770">
    <property type="entry name" value="MLTG-like"/>
</dbReference>
<protein>
    <recommendedName>
        <fullName evidence="7">Endolytic murein transglycosylase</fullName>
        <ecNumber evidence="7">4.2.2.29</ecNumber>
    </recommendedName>
    <alternativeName>
        <fullName evidence="7">Peptidoglycan lytic transglycosylase</fullName>
    </alternativeName>
    <alternativeName>
        <fullName evidence="7">Peptidoglycan polymerization terminase</fullName>
    </alternativeName>
</protein>
<dbReference type="RefSeq" id="WP_157683866.1">
    <property type="nucleotide sequence ID" value="NZ_LT629772.1"/>
</dbReference>
<dbReference type="OrthoDB" id="9814591at2"/>
<proteinExistence type="inferred from homology"/>
<dbReference type="Proteomes" id="UP000199103">
    <property type="component" value="Chromosome I"/>
</dbReference>
<feature type="site" description="Important for catalytic activity" evidence="7">
    <location>
        <position position="247"/>
    </location>
</feature>
<dbReference type="STRING" id="630515.SAMN04489812_6013"/>
<keyword evidence="5 7" id="KW-0456">Lyase</keyword>
<evidence type="ECO:0000313" key="9">
    <source>
        <dbReference type="Proteomes" id="UP000199103"/>
    </source>
</evidence>
<evidence type="ECO:0000256" key="5">
    <source>
        <dbReference type="ARBA" id="ARBA00023239"/>
    </source>
</evidence>
<dbReference type="PANTHER" id="PTHR30518:SF2">
    <property type="entry name" value="ENDOLYTIC MUREIN TRANSGLYCOSYLASE"/>
    <property type="match status" value="1"/>
</dbReference>
<dbReference type="NCBIfam" id="TIGR00247">
    <property type="entry name" value="endolytic transglycosylase MltG"/>
    <property type="match status" value="1"/>
</dbReference>
<keyword evidence="6 7" id="KW-0961">Cell wall biogenesis/degradation</keyword>
<evidence type="ECO:0000256" key="1">
    <source>
        <dbReference type="ARBA" id="ARBA00022475"/>
    </source>
</evidence>
<dbReference type="PANTHER" id="PTHR30518">
    <property type="entry name" value="ENDOLYTIC MUREIN TRANSGLYCOSYLASE"/>
    <property type="match status" value="1"/>
</dbReference>